<dbReference type="Proteomes" id="UP000059113">
    <property type="component" value="Chromosome"/>
</dbReference>
<keyword evidence="3" id="KW-1185">Reference proteome</keyword>
<sequence length="136" mass="14778">MAASAALALLATPAMAQDEPEEARTTYQVTMFNFADGADDRWMEIMTNHIVPAQQAAGQTPDVIHWVMTNPDYDIILVSEMEGGMANFDSHASPSRAAFMTALTANVGGEAALESLTTEWNALTKDEVTFYTHTHP</sequence>
<proteinExistence type="predicted"/>
<organism evidence="2 3">
    <name type="scientific">Aurantiacibacter atlanticus</name>
    <dbReference type="NCBI Taxonomy" id="1648404"/>
    <lineage>
        <taxon>Bacteria</taxon>
        <taxon>Pseudomonadati</taxon>
        <taxon>Pseudomonadota</taxon>
        <taxon>Alphaproteobacteria</taxon>
        <taxon>Sphingomonadales</taxon>
        <taxon>Erythrobacteraceae</taxon>
        <taxon>Aurantiacibacter</taxon>
    </lineage>
</organism>
<reference evidence="2 3" key="1">
    <citation type="journal article" date="2015" name="Int. J. Syst. Evol. Microbiol.">
        <title>Erythrobacter atlanticus sp. nov., a bacterium from ocean sediment able to degrade polycyclic aromatic hydrocarbons.</title>
        <authorList>
            <person name="Zhuang L."/>
            <person name="Liu Y."/>
            <person name="Wang L."/>
            <person name="Wang W."/>
            <person name="Shao Z."/>
        </authorList>
    </citation>
    <scope>NUCLEOTIDE SEQUENCE [LARGE SCALE GENOMIC DNA]</scope>
    <source>
        <strain evidence="3">s21-N3</strain>
    </source>
</reference>
<feature type="signal peptide" evidence="1">
    <location>
        <begin position="1"/>
        <end position="16"/>
    </location>
</feature>
<dbReference type="KEGG" id="ery:CP97_09220"/>
<dbReference type="AlphaFoldDB" id="A0A0H4VYD2"/>
<name>A0A0H4VYD2_9SPHN</name>
<accession>A0A0H4VYD2</accession>
<keyword evidence="1" id="KW-0732">Signal</keyword>
<evidence type="ECO:0000313" key="3">
    <source>
        <dbReference type="Proteomes" id="UP000059113"/>
    </source>
</evidence>
<evidence type="ECO:0000256" key="1">
    <source>
        <dbReference type="SAM" id="SignalP"/>
    </source>
</evidence>
<reference evidence="3" key="2">
    <citation type="submission" date="2015-04" db="EMBL/GenBank/DDBJ databases">
        <title>The complete genome sequence of Erythrobacter sp. s21-N3.</title>
        <authorList>
            <person name="Zhuang L."/>
            <person name="Liu Y."/>
            <person name="Shao Z."/>
        </authorList>
    </citation>
    <scope>NUCLEOTIDE SEQUENCE [LARGE SCALE GENOMIC DNA]</scope>
    <source>
        <strain evidence="3">s21-N3</strain>
    </source>
</reference>
<gene>
    <name evidence="2" type="ORF">CP97_09220</name>
</gene>
<protein>
    <submittedName>
        <fullName evidence="2">Uncharacterized protein</fullName>
    </submittedName>
</protein>
<dbReference type="EMBL" id="CP011310">
    <property type="protein sequence ID" value="AKQ42158.2"/>
    <property type="molecule type" value="Genomic_DNA"/>
</dbReference>
<dbReference type="STRING" id="1648404.CP97_09220"/>
<feature type="chain" id="PRO_5007772146" evidence="1">
    <location>
        <begin position="17"/>
        <end position="136"/>
    </location>
</feature>
<evidence type="ECO:0000313" key="2">
    <source>
        <dbReference type="EMBL" id="AKQ42158.2"/>
    </source>
</evidence>